<name>A0AAV5TZT2_9BILA</name>
<dbReference type="AlphaFoldDB" id="A0AAV5TZT2"/>
<sequence length="73" mass="8000">VKFFFDMCTKENSFPAYLASSLIGSVVRIGRDASGQRAIGVRIDALFIVVHLLTVASSAKIRHSLIDQVYGRS</sequence>
<proteinExistence type="predicted"/>
<feature type="non-terminal residue" evidence="1">
    <location>
        <position position="1"/>
    </location>
</feature>
<gene>
    <name evidence="1" type="ORF">PENTCL1PPCAC_21887</name>
</gene>
<reference evidence="1" key="1">
    <citation type="submission" date="2023-10" db="EMBL/GenBank/DDBJ databases">
        <title>Genome assembly of Pristionchus species.</title>
        <authorList>
            <person name="Yoshida K."/>
            <person name="Sommer R.J."/>
        </authorList>
    </citation>
    <scope>NUCLEOTIDE SEQUENCE</scope>
    <source>
        <strain evidence="1">RS0144</strain>
    </source>
</reference>
<dbReference type="Proteomes" id="UP001432027">
    <property type="component" value="Unassembled WGS sequence"/>
</dbReference>
<organism evidence="1 2">
    <name type="scientific">Pristionchus entomophagus</name>
    <dbReference type="NCBI Taxonomy" id="358040"/>
    <lineage>
        <taxon>Eukaryota</taxon>
        <taxon>Metazoa</taxon>
        <taxon>Ecdysozoa</taxon>
        <taxon>Nematoda</taxon>
        <taxon>Chromadorea</taxon>
        <taxon>Rhabditida</taxon>
        <taxon>Rhabditina</taxon>
        <taxon>Diplogasteromorpha</taxon>
        <taxon>Diplogasteroidea</taxon>
        <taxon>Neodiplogasteridae</taxon>
        <taxon>Pristionchus</taxon>
    </lineage>
</organism>
<keyword evidence="2" id="KW-1185">Reference proteome</keyword>
<feature type="non-terminal residue" evidence="1">
    <location>
        <position position="73"/>
    </location>
</feature>
<accession>A0AAV5TZT2</accession>
<comment type="caution">
    <text evidence="1">The sequence shown here is derived from an EMBL/GenBank/DDBJ whole genome shotgun (WGS) entry which is preliminary data.</text>
</comment>
<dbReference type="EMBL" id="BTSX01000005">
    <property type="protein sequence ID" value="GMS99712.1"/>
    <property type="molecule type" value="Genomic_DNA"/>
</dbReference>
<protein>
    <submittedName>
        <fullName evidence="1">Uncharacterized protein</fullName>
    </submittedName>
</protein>
<evidence type="ECO:0000313" key="1">
    <source>
        <dbReference type="EMBL" id="GMS99712.1"/>
    </source>
</evidence>
<evidence type="ECO:0000313" key="2">
    <source>
        <dbReference type="Proteomes" id="UP001432027"/>
    </source>
</evidence>